<dbReference type="Gene3D" id="3.40.50.300">
    <property type="entry name" value="P-loop containing nucleotide triphosphate hydrolases"/>
    <property type="match status" value="1"/>
</dbReference>
<evidence type="ECO:0000313" key="10">
    <source>
        <dbReference type="Proteomes" id="UP000789595"/>
    </source>
</evidence>
<feature type="region of interest" description="Disordered" evidence="5">
    <location>
        <begin position="384"/>
        <end position="405"/>
    </location>
</feature>
<reference evidence="8" key="1">
    <citation type="submission" date="2021-01" db="EMBL/GenBank/DDBJ databases">
        <authorList>
            <person name="Corre E."/>
            <person name="Pelletier E."/>
            <person name="Niang G."/>
            <person name="Scheremetjew M."/>
            <person name="Finn R."/>
            <person name="Kale V."/>
            <person name="Holt S."/>
            <person name="Cochrane G."/>
            <person name="Meng A."/>
            <person name="Brown T."/>
            <person name="Cohen L."/>
        </authorList>
    </citation>
    <scope>NUCLEOTIDE SEQUENCE</scope>
    <source>
        <strain evidence="8">CCMP1756</strain>
    </source>
</reference>
<feature type="active site" description="For sulfotransferase activity" evidence="3">
    <location>
        <position position="124"/>
    </location>
</feature>
<keyword evidence="6" id="KW-0812">Transmembrane</keyword>
<dbReference type="InterPro" id="IPR027417">
    <property type="entry name" value="P-loop_NTPase"/>
</dbReference>
<dbReference type="GO" id="GO:0008146">
    <property type="term" value="F:sulfotransferase activity"/>
    <property type="evidence" value="ECO:0007669"/>
    <property type="project" value="InterPro"/>
</dbReference>
<dbReference type="EMBL" id="HBIW01025704">
    <property type="protein sequence ID" value="CAE0706718.1"/>
    <property type="molecule type" value="Transcribed_RNA"/>
</dbReference>
<evidence type="ECO:0000256" key="3">
    <source>
        <dbReference type="PIRSR" id="PIRSR637359-1"/>
    </source>
</evidence>
<feature type="domain" description="Sulfotransferase" evidence="7">
    <location>
        <begin position="114"/>
        <end position="313"/>
    </location>
</feature>
<keyword evidence="6" id="KW-1133">Transmembrane helix</keyword>
<evidence type="ECO:0000259" key="7">
    <source>
        <dbReference type="Pfam" id="PF00685"/>
    </source>
</evidence>
<evidence type="ECO:0000256" key="6">
    <source>
        <dbReference type="SAM" id="Phobius"/>
    </source>
</evidence>
<dbReference type="Pfam" id="PF00685">
    <property type="entry name" value="Sulfotransfer_1"/>
    <property type="match status" value="1"/>
</dbReference>
<evidence type="ECO:0000313" key="9">
    <source>
        <dbReference type="EMBL" id="CAH0376599.1"/>
    </source>
</evidence>
<feature type="binding site" evidence="4">
    <location>
        <position position="225"/>
    </location>
    <ligand>
        <name>3'-phosphoadenylyl sulfate</name>
        <dbReference type="ChEBI" id="CHEBI:58339"/>
    </ligand>
</feature>
<dbReference type="InterPro" id="IPR000863">
    <property type="entry name" value="Sulfotransferase_dom"/>
</dbReference>
<dbReference type="Proteomes" id="UP000789595">
    <property type="component" value="Unassembled WGS sequence"/>
</dbReference>
<evidence type="ECO:0000313" key="8">
    <source>
        <dbReference type="EMBL" id="CAE0706718.1"/>
    </source>
</evidence>
<evidence type="ECO:0000256" key="1">
    <source>
        <dbReference type="ARBA" id="ARBA00022679"/>
    </source>
</evidence>
<dbReference type="AlphaFoldDB" id="A0A7S4A823"/>
<gene>
    <name evidence="8" type="ORF">PCAL00307_LOCUS22169</name>
    <name evidence="9" type="ORF">PECAL_5P11990</name>
</gene>
<sequence length="405" mass="46195">MWCYYPGAWDMALIATAIAAAGVGLGLRERWQKQPKHNAKEKRRPPTRLRGRVAALGAALLVIFLYASYEDSRFTAMEDTYEQKPHKAEKEACRCTTTSCLRNALEHQHTLFRPPHFWLGGCQKCGTTSMYDLLSKHPQIIAPTPKEPGYFALPSPLRSLRARWYVRDVLQLSTICDKGMKRVATFDGTAYYLQWDYSAALALRQAAPWAKLVIILREPITRAMSWLQHMNMKFPLVPNCLRSRSMDCCVRQRWFLRGNHHLGGSLYDAHLQKWLAAGWPLEQFLIIKFEDLFEDDGASHVYGRILDFVGLQAHNLSSTTPSNRRSTVPYEVLPDAYDDMVDIVKDDVASLERRLGRSFGWADIWKTQRSQCKRDGVCRVDLIPRAPASSRPPGSRRFPGSRPPG</sequence>
<feature type="transmembrane region" description="Helical" evidence="6">
    <location>
        <begin position="49"/>
        <end position="69"/>
    </location>
</feature>
<keyword evidence="10" id="KW-1185">Reference proteome</keyword>
<dbReference type="PANTHER" id="PTHR10605:SF56">
    <property type="entry name" value="BIFUNCTIONAL HEPARAN SULFATE N-DEACETYLASE_N-SULFOTRANSFERASE"/>
    <property type="match status" value="1"/>
</dbReference>
<evidence type="ECO:0000256" key="2">
    <source>
        <dbReference type="ARBA" id="ARBA00023180"/>
    </source>
</evidence>
<keyword evidence="2" id="KW-0325">Glycoprotein</keyword>
<accession>A0A7S4A823</accession>
<dbReference type="EMBL" id="CAKKNE010000005">
    <property type="protein sequence ID" value="CAH0376599.1"/>
    <property type="molecule type" value="Genomic_DNA"/>
</dbReference>
<keyword evidence="1" id="KW-0808">Transferase</keyword>
<dbReference type="InterPro" id="IPR037359">
    <property type="entry name" value="NST/OST"/>
</dbReference>
<feature type="binding site" evidence="4">
    <location>
        <position position="217"/>
    </location>
    <ligand>
        <name>3'-phosphoadenylyl sulfate</name>
        <dbReference type="ChEBI" id="CHEBI:58339"/>
    </ligand>
</feature>
<feature type="transmembrane region" description="Helical" evidence="6">
    <location>
        <begin position="6"/>
        <end position="28"/>
    </location>
</feature>
<dbReference type="SUPFAM" id="SSF52540">
    <property type="entry name" value="P-loop containing nucleoside triphosphate hydrolases"/>
    <property type="match status" value="1"/>
</dbReference>
<dbReference type="PANTHER" id="PTHR10605">
    <property type="entry name" value="HEPARAN SULFATE SULFOTRANSFERASE"/>
    <property type="match status" value="1"/>
</dbReference>
<keyword evidence="6" id="KW-0472">Membrane</keyword>
<organism evidence="8">
    <name type="scientific">Pelagomonas calceolata</name>
    <dbReference type="NCBI Taxonomy" id="35677"/>
    <lineage>
        <taxon>Eukaryota</taxon>
        <taxon>Sar</taxon>
        <taxon>Stramenopiles</taxon>
        <taxon>Ochrophyta</taxon>
        <taxon>Pelagophyceae</taxon>
        <taxon>Pelagomonadales</taxon>
        <taxon>Pelagomonadaceae</taxon>
        <taxon>Pelagomonas</taxon>
    </lineage>
</organism>
<proteinExistence type="predicted"/>
<evidence type="ECO:0000256" key="5">
    <source>
        <dbReference type="SAM" id="MobiDB-lite"/>
    </source>
</evidence>
<reference evidence="9" key="2">
    <citation type="submission" date="2021-11" db="EMBL/GenBank/DDBJ databases">
        <authorList>
            <consortium name="Genoscope - CEA"/>
            <person name="William W."/>
        </authorList>
    </citation>
    <scope>NUCLEOTIDE SEQUENCE</scope>
</reference>
<name>A0A7S4A823_9STRA</name>
<dbReference type="OrthoDB" id="411451at2759"/>
<protein>
    <recommendedName>
        <fullName evidence="7">Sulfotransferase domain-containing protein</fullName>
    </recommendedName>
</protein>
<evidence type="ECO:0000256" key="4">
    <source>
        <dbReference type="PIRSR" id="PIRSR637359-2"/>
    </source>
</evidence>